<reference evidence="1 2" key="1">
    <citation type="journal article" date="2022" name="bioRxiv">
        <title>The genome of the oomycete Peronosclerospora sorghi, a cosmopolitan pathogen of maize and sorghum, is inflated with dispersed pseudogenes.</title>
        <authorList>
            <person name="Fletcher K."/>
            <person name="Martin F."/>
            <person name="Isakeit T."/>
            <person name="Cavanaugh K."/>
            <person name="Magill C."/>
            <person name="Michelmore R."/>
        </authorList>
    </citation>
    <scope>NUCLEOTIDE SEQUENCE [LARGE SCALE GENOMIC DNA]</scope>
    <source>
        <strain evidence="1">P6</strain>
    </source>
</reference>
<evidence type="ECO:0000313" key="2">
    <source>
        <dbReference type="Proteomes" id="UP001163321"/>
    </source>
</evidence>
<sequence>MITIKHANRTFQDQLKRGADIINGLRNKVTMFRSGKEKRGRALRALVGQDGPEGILRQLYVRNGSHPALPVLLLGE</sequence>
<gene>
    <name evidence="1" type="ORF">PsorP6_000507</name>
</gene>
<evidence type="ECO:0000313" key="1">
    <source>
        <dbReference type="EMBL" id="KAI9922009.1"/>
    </source>
</evidence>
<dbReference type="Proteomes" id="UP001163321">
    <property type="component" value="Chromosome 1"/>
</dbReference>
<proteinExistence type="predicted"/>
<dbReference type="EMBL" id="CM047580">
    <property type="protein sequence ID" value="KAI9922009.1"/>
    <property type="molecule type" value="Genomic_DNA"/>
</dbReference>
<name>A0ACC0WVC8_9STRA</name>
<accession>A0ACC0WVC8</accession>
<comment type="caution">
    <text evidence="1">The sequence shown here is derived from an EMBL/GenBank/DDBJ whole genome shotgun (WGS) entry which is preliminary data.</text>
</comment>
<keyword evidence="2" id="KW-1185">Reference proteome</keyword>
<organism evidence="1 2">
    <name type="scientific">Peronosclerospora sorghi</name>
    <dbReference type="NCBI Taxonomy" id="230839"/>
    <lineage>
        <taxon>Eukaryota</taxon>
        <taxon>Sar</taxon>
        <taxon>Stramenopiles</taxon>
        <taxon>Oomycota</taxon>
        <taxon>Peronosporomycetes</taxon>
        <taxon>Peronosporales</taxon>
        <taxon>Peronosporaceae</taxon>
        <taxon>Peronosclerospora</taxon>
    </lineage>
</organism>
<protein>
    <submittedName>
        <fullName evidence="1">Uncharacterized protein</fullName>
    </submittedName>
</protein>